<comment type="subcellular location">
    <subcellularLocation>
        <location evidence="6">Cytoplasm</location>
    </subcellularLocation>
</comment>
<keyword evidence="5 6" id="KW-0949">S-adenosyl-L-methionine</keyword>
<keyword evidence="8" id="KW-1185">Reference proteome</keyword>
<dbReference type="Proteomes" id="UP000186102">
    <property type="component" value="Unassembled WGS sequence"/>
</dbReference>
<dbReference type="Gene3D" id="3.40.50.150">
    <property type="entry name" value="Vaccinia Virus protein VP39"/>
    <property type="match status" value="1"/>
</dbReference>
<dbReference type="GO" id="GO:0005737">
    <property type="term" value="C:cytoplasm"/>
    <property type="evidence" value="ECO:0007669"/>
    <property type="project" value="UniProtKB-SubCell"/>
</dbReference>
<sequence>MDWREVAVTVSSEGEETVADLFYQLGCPGVSVEDPALLRDYTESGQWDYHDFGEVKLTGTSVVKGYFPEDDELTDKLAKLELEIRDLLQRFPNWIVQTKGVSLKEEDWATAWKAYFKPIRIGRHFLIKPTWEQADLLAEDILLELDPGMAFGTGTHPTTTLCLRTLEDIIKPGQTVFDLGTGSGILAIAAAKLGAEVEAVDLDSVAVRVAQENVDLNHVGDQVRVLRGDLGTVLKGQADVVIANIIADVILMLLPDLKRILRPEGEFLASGIIEHRAEDVEAGLKEAGFEIVERVLDEGWILFRSRWAKRESV</sequence>
<dbReference type="InterPro" id="IPR050078">
    <property type="entry name" value="Ribosomal_L11_MeTrfase_PrmA"/>
</dbReference>
<organism evidence="7 8">
    <name type="scientific">Desulfosporosinus metallidurans</name>
    <dbReference type="NCBI Taxonomy" id="1888891"/>
    <lineage>
        <taxon>Bacteria</taxon>
        <taxon>Bacillati</taxon>
        <taxon>Bacillota</taxon>
        <taxon>Clostridia</taxon>
        <taxon>Eubacteriales</taxon>
        <taxon>Desulfitobacteriaceae</taxon>
        <taxon>Desulfosporosinus</taxon>
    </lineage>
</organism>
<dbReference type="InterPro" id="IPR004498">
    <property type="entry name" value="Ribosomal_PrmA_MeTrfase"/>
</dbReference>
<dbReference type="NCBIfam" id="TIGR00406">
    <property type="entry name" value="prmA"/>
    <property type="match status" value="1"/>
</dbReference>
<dbReference type="Pfam" id="PF06325">
    <property type="entry name" value="PrmA"/>
    <property type="match status" value="1"/>
</dbReference>
<proteinExistence type="inferred from homology"/>
<evidence type="ECO:0000256" key="2">
    <source>
        <dbReference type="ARBA" id="ARBA00022490"/>
    </source>
</evidence>
<dbReference type="GO" id="GO:0016279">
    <property type="term" value="F:protein-lysine N-methyltransferase activity"/>
    <property type="evidence" value="ECO:0007669"/>
    <property type="project" value="RHEA"/>
</dbReference>
<keyword evidence="7" id="KW-0689">Ribosomal protein</keyword>
<evidence type="ECO:0000256" key="4">
    <source>
        <dbReference type="ARBA" id="ARBA00022679"/>
    </source>
</evidence>
<protein>
    <recommendedName>
        <fullName evidence="6">Ribosomal protein L11 methyltransferase</fullName>
        <shortName evidence="6">L11 Mtase</shortName>
        <ecNumber evidence="6">2.1.1.-</ecNumber>
    </recommendedName>
</protein>
<reference evidence="7 8" key="1">
    <citation type="submission" date="2016-09" db="EMBL/GenBank/DDBJ databases">
        <title>Complete genome of Desulfosporosinus sp. OL.</title>
        <authorList>
            <person name="Mardanov A."/>
            <person name="Beletsky A."/>
            <person name="Panova A."/>
            <person name="Karnachuk O."/>
            <person name="Ravin N."/>
        </authorList>
    </citation>
    <scope>NUCLEOTIDE SEQUENCE [LARGE SCALE GENOMIC DNA]</scope>
    <source>
        <strain evidence="7 8">OL</strain>
    </source>
</reference>
<dbReference type="HAMAP" id="MF_00735">
    <property type="entry name" value="Methyltr_PrmA"/>
    <property type="match status" value="1"/>
</dbReference>
<dbReference type="PANTHER" id="PTHR43648">
    <property type="entry name" value="ELECTRON TRANSFER FLAVOPROTEIN BETA SUBUNIT LYSINE METHYLTRANSFERASE"/>
    <property type="match status" value="1"/>
</dbReference>
<keyword evidence="4 6" id="KW-0808">Transferase</keyword>
<evidence type="ECO:0000313" key="8">
    <source>
        <dbReference type="Proteomes" id="UP000186102"/>
    </source>
</evidence>
<evidence type="ECO:0000256" key="6">
    <source>
        <dbReference type="HAMAP-Rule" id="MF_00735"/>
    </source>
</evidence>
<dbReference type="EMBL" id="MLBF01000024">
    <property type="protein sequence ID" value="OLN30481.1"/>
    <property type="molecule type" value="Genomic_DNA"/>
</dbReference>
<dbReference type="SUPFAM" id="SSF53335">
    <property type="entry name" value="S-adenosyl-L-methionine-dependent methyltransferases"/>
    <property type="match status" value="1"/>
</dbReference>
<keyword evidence="7" id="KW-0687">Ribonucleoprotein</keyword>
<comment type="function">
    <text evidence="6">Methylates ribosomal protein L11.</text>
</comment>
<feature type="binding site" evidence="6">
    <location>
        <position position="201"/>
    </location>
    <ligand>
        <name>S-adenosyl-L-methionine</name>
        <dbReference type="ChEBI" id="CHEBI:59789"/>
    </ligand>
</feature>
<dbReference type="AlphaFoldDB" id="A0A1Q8QT04"/>
<dbReference type="PIRSF" id="PIRSF000401">
    <property type="entry name" value="RPL11_MTase"/>
    <property type="match status" value="1"/>
</dbReference>
<feature type="binding site" evidence="6">
    <location>
        <position position="180"/>
    </location>
    <ligand>
        <name>S-adenosyl-L-methionine</name>
        <dbReference type="ChEBI" id="CHEBI:59789"/>
    </ligand>
</feature>
<evidence type="ECO:0000256" key="1">
    <source>
        <dbReference type="ARBA" id="ARBA00009741"/>
    </source>
</evidence>
<dbReference type="GO" id="GO:0005840">
    <property type="term" value="C:ribosome"/>
    <property type="evidence" value="ECO:0007669"/>
    <property type="project" value="UniProtKB-KW"/>
</dbReference>
<accession>A0A1Q8QT04</accession>
<feature type="binding site" evidence="6">
    <location>
        <position position="159"/>
    </location>
    <ligand>
        <name>S-adenosyl-L-methionine</name>
        <dbReference type="ChEBI" id="CHEBI:59789"/>
    </ligand>
</feature>
<dbReference type="InterPro" id="IPR029063">
    <property type="entry name" value="SAM-dependent_MTases_sf"/>
</dbReference>
<dbReference type="OrthoDB" id="9785995at2"/>
<evidence type="ECO:0000313" key="7">
    <source>
        <dbReference type="EMBL" id="OLN30481.1"/>
    </source>
</evidence>
<comment type="catalytic activity">
    <reaction evidence="6">
        <text>L-lysyl-[protein] + 3 S-adenosyl-L-methionine = N(6),N(6),N(6)-trimethyl-L-lysyl-[protein] + 3 S-adenosyl-L-homocysteine + 3 H(+)</text>
        <dbReference type="Rhea" id="RHEA:54192"/>
        <dbReference type="Rhea" id="RHEA-COMP:9752"/>
        <dbReference type="Rhea" id="RHEA-COMP:13826"/>
        <dbReference type="ChEBI" id="CHEBI:15378"/>
        <dbReference type="ChEBI" id="CHEBI:29969"/>
        <dbReference type="ChEBI" id="CHEBI:57856"/>
        <dbReference type="ChEBI" id="CHEBI:59789"/>
        <dbReference type="ChEBI" id="CHEBI:61961"/>
    </reaction>
</comment>
<dbReference type="CDD" id="cd02440">
    <property type="entry name" value="AdoMet_MTases"/>
    <property type="match status" value="1"/>
</dbReference>
<dbReference type="PANTHER" id="PTHR43648:SF1">
    <property type="entry name" value="ELECTRON TRANSFER FLAVOPROTEIN BETA SUBUNIT LYSINE METHYLTRANSFERASE"/>
    <property type="match status" value="1"/>
</dbReference>
<dbReference type="RefSeq" id="WP_075365577.1">
    <property type="nucleotide sequence ID" value="NZ_MLBF01000024.1"/>
</dbReference>
<dbReference type="EC" id="2.1.1.-" evidence="6"/>
<name>A0A1Q8QT04_9FIRM</name>
<feature type="binding site" evidence="6">
    <location>
        <position position="244"/>
    </location>
    <ligand>
        <name>S-adenosyl-L-methionine</name>
        <dbReference type="ChEBI" id="CHEBI:59789"/>
    </ligand>
</feature>
<comment type="caution">
    <text evidence="7">The sequence shown here is derived from an EMBL/GenBank/DDBJ whole genome shotgun (WGS) entry which is preliminary data.</text>
</comment>
<gene>
    <name evidence="6" type="primary">prmA</name>
    <name evidence="7" type="ORF">DSOL_3045</name>
</gene>
<keyword evidence="3 6" id="KW-0489">Methyltransferase</keyword>
<dbReference type="GO" id="GO:0032259">
    <property type="term" value="P:methylation"/>
    <property type="evidence" value="ECO:0007669"/>
    <property type="project" value="UniProtKB-KW"/>
</dbReference>
<comment type="similarity">
    <text evidence="1 6">Belongs to the methyltransferase superfamily. PrmA family.</text>
</comment>
<keyword evidence="2 6" id="KW-0963">Cytoplasm</keyword>
<dbReference type="STRING" id="1888891.DSOL_3045"/>
<evidence type="ECO:0000256" key="3">
    <source>
        <dbReference type="ARBA" id="ARBA00022603"/>
    </source>
</evidence>
<evidence type="ECO:0000256" key="5">
    <source>
        <dbReference type="ARBA" id="ARBA00022691"/>
    </source>
</evidence>